<sequence length="284" mass="29969">MGAYVIGEPGRAFGSVVPAPDPAHWHRPDTVIDGYAVHYGGRTAHVRAASVRGLSHRHYGKVRQDEYLVRTTDDGRYVIAAVADGVSAGALSHRAACWAVRQGGDHLCDILSTMDAPSIPWEKLFEVIAADIADFGADLLGDRGLTAREVAERMATTASFAVLDLATGGLYGASVGDTSIWLLRGGWFPLQPVKNDGADIHTSAVRALPLPATPVLARADVQPGDVLVVLSDGVGDPLGDGAGEVGAALAELWRTPPPELEFAAQVGFARKTYDDDRTAVAVWV</sequence>
<dbReference type="InterPro" id="IPR036457">
    <property type="entry name" value="PPM-type-like_dom_sf"/>
</dbReference>
<dbReference type="EMBL" id="BMRB01000001">
    <property type="protein sequence ID" value="GGS14814.1"/>
    <property type="molecule type" value="Genomic_DNA"/>
</dbReference>
<dbReference type="Gene3D" id="3.60.40.10">
    <property type="entry name" value="PPM-type phosphatase domain"/>
    <property type="match status" value="1"/>
</dbReference>
<dbReference type="SUPFAM" id="SSF81606">
    <property type="entry name" value="PP2C-like"/>
    <property type="match status" value="1"/>
</dbReference>
<dbReference type="RefSeq" id="WP_189208500.1">
    <property type="nucleotide sequence ID" value="NZ_BMRB01000001.1"/>
</dbReference>
<protein>
    <recommendedName>
        <fullName evidence="1">PPM-type phosphatase domain-containing protein</fullName>
    </recommendedName>
</protein>
<evidence type="ECO:0000313" key="3">
    <source>
        <dbReference type="Proteomes" id="UP000660680"/>
    </source>
</evidence>
<proteinExistence type="predicted"/>
<dbReference type="InterPro" id="IPR001932">
    <property type="entry name" value="PPM-type_phosphatase-like_dom"/>
</dbReference>
<reference evidence="2" key="2">
    <citation type="submission" date="2020-09" db="EMBL/GenBank/DDBJ databases">
        <authorList>
            <person name="Sun Q."/>
            <person name="Ohkuma M."/>
        </authorList>
    </citation>
    <scope>NUCLEOTIDE SEQUENCE</scope>
    <source>
        <strain evidence="2">JCM 3276</strain>
    </source>
</reference>
<evidence type="ECO:0000259" key="1">
    <source>
        <dbReference type="Pfam" id="PF13672"/>
    </source>
</evidence>
<accession>A0A918G3C9</accession>
<feature type="domain" description="PPM-type phosphatase" evidence="1">
    <location>
        <begin position="52"/>
        <end position="254"/>
    </location>
</feature>
<organism evidence="2 3">
    <name type="scientific">Actinokineospora fastidiosa</name>
    <dbReference type="NCBI Taxonomy" id="1816"/>
    <lineage>
        <taxon>Bacteria</taxon>
        <taxon>Bacillati</taxon>
        <taxon>Actinomycetota</taxon>
        <taxon>Actinomycetes</taxon>
        <taxon>Pseudonocardiales</taxon>
        <taxon>Pseudonocardiaceae</taxon>
        <taxon>Actinokineospora</taxon>
    </lineage>
</organism>
<keyword evidence="3" id="KW-1185">Reference proteome</keyword>
<dbReference type="Proteomes" id="UP000660680">
    <property type="component" value="Unassembled WGS sequence"/>
</dbReference>
<comment type="caution">
    <text evidence="2">The sequence shown here is derived from an EMBL/GenBank/DDBJ whole genome shotgun (WGS) entry which is preliminary data.</text>
</comment>
<dbReference type="AlphaFoldDB" id="A0A918G3C9"/>
<name>A0A918G3C9_9PSEU</name>
<gene>
    <name evidence="2" type="ORF">GCM10010171_03410</name>
</gene>
<reference evidence="2" key="1">
    <citation type="journal article" date="2014" name="Int. J. Syst. Evol. Microbiol.">
        <title>Complete genome sequence of Corynebacterium casei LMG S-19264T (=DSM 44701T), isolated from a smear-ripened cheese.</title>
        <authorList>
            <consortium name="US DOE Joint Genome Institute (JGI-PGF)"/>
            <person name="Walter F."/>
            <person name="Albersmeier A."/>
            <person name="Kalinowski J."/>
            <person name="Ruckert C."/>
        </authorList>
    </citation>
    <scope>NUCLEOTIDE SEQUENCE</scope>
    <source>
        <strain evidence="2">JCM 3276</strain>
    </source>
</reference>
<dbReference type="Pfam" id="PF13672">
    <property type="entry name" value="PP2C_2"/>
    <property type="match status" value="1"/>
</dbReference>
<evidence type="ECO:0000313" key="2">
    <source>
        <dbReference type="EMBL" id="GGS14814.1"/>
    </source>
</evidence>